<dbReference type="PANTHER" id="PTHR10857">
    <property type="entry name" value="COPINE"/>
    <property type="match status" value="1"/>
</dbReference>
<feature type="domain" description="C2" evidence="4">
    <location>
        <begin position="1"/>
        <end position="139"/>
    </location>
</feature>
<dbReference type="PROSITE" id="PS50004">
    <property type="entry name" value="C2"/>
    <property type="match status" value="1"/>
</dbReference>
<keyword evidence="2" id="KW-0677">Repeat</keyword>
<keyword evidence="7" id="KW-1185">Reference proteome</keyword>
<dbReference type="Proteomes" id="UP000494206">
    <property type="component" value="Unassembled WGS sequence"/>
</dbReference>
<dbReference type="InterPro" id="IPR010734">
    <property type="entry name" value="Copine_C"/>
</dbReference>
<dbReference type="CDD" id="cd04048">
    <property type="entry name" value="C2A_Copine"/>
    <property type="match status" value="1"/>
</dbReference>
<proteinExistence type="inferred from homology"/>
<gene>
    <name evidence="6" type="ORF">CBOVIS_LOCUS7925</name>
</gene>
<reference evidence="6 7" key="1">
    <citation type="submission" date="2020-04" db="EMBL/GenBank/DDBJ databases">
        <authorList>
            <person name="Laetsch R D."/>
            <person name="Stevens L."/>
            <person name="Kumar S."/>
            <person name="Blaxter L. M."/>
        </authorList>
    </citation>
    <scope>NUCLEOTIDE SEQUENCE [LARGE SCALE GENOMIC DNA]</scope>
</reference>
<dbReference type="SMART" id="SM00327">
    <property type="entry name" value="VWA"/>
    <property type="match status" value="1"/>
</dbReference>
<dbReference type="AlphaFoldDB" id="A0A8S1EWR2"/>
<dbReference type="PROSITE" id="PS50234">
    <property type="entry name" value="VWFA"/>
    <property type="match status" value="1"/>
</dbReference>
<dbReference type="GO" id="GO:0005544">
    <property type="term" value="F:calcium-dependent phospholipid binding"/>
    <property type="evidence" value="ECO:0007669"/>
    <property type="project" value="InterPro"/>
</dbReference>
<dbReference type="InterPro" id="IPR000008">
    <property type="entry name" value="C2_dom"/>
</dbReference>
<feature type="region of interest" description="Disordered" evidence="3">
    <location>
        <begin position="535"/>
        <end position="587"/>
    </location>
</feature>
<evidence type="ECO:0008006" key="8">
    <source>
        <dbReference type="Google" id="ProtNLM"/>
    </source>
</evidence>
<feature type="domain" description="VWFA" evidence="5">
    <location>
        <begin position="298"/>
        <end position="516"/>
    </location>
</feature>
<dbReference type="Pfam" id="PF00168">
    <property type="entry name" value="C2"/>
    <property type="match status" value="2"/>
</dbReference>
<accession>A0A8S1EWR2</accession>
<name>A0A8S1EWR2_9PELO</name>
<organism evidence="6 7">
    <name type="scientific">Caenorhabditis bovis</name>
    <dbReference type="NCBI Taxonomy" id="2654633"/>
    <lineage>
        <taxon>Eukaryota</taxon>
        <taxon>Metazoa</taxon>
        <taxon>Ecdysozoa</taxon>
        <taxon>Nematoda</taxon>
        <taxon>Chromadorea</taxon>
        <taxon>Rhabditida</taxon>
        <taxon>Rhabditina</taxon>
        <taxon>Rhabditomorpha</taxon>
        <taxon>Rhabditoidea</taxon>
        <taxon>Rhabditidae</taxon>
        <taxon>Peloderinae</taxon>
        <taxon>Caenorhabditis</taxon>
    </lineage>
</organism>
<evidence type="ECO:0000256" key="1">
    <source>
        <dbReference type="ARBA" id="ARBA00009048"/>
    </source>
</evidence>
<dbReference type="InterPro" id="IPR036465">
    <property type="entry name" value="vWFA_dom_sf"/>
</dbReference>
<dbReference type="SMART" id="SM00239">
    <property type="entry name" value="C2"/>
    <property type="match status" value="2"/>
</dbReference>
<dbReference type="EMBL" id="CADEPM010000005">
    <property type="protein sequence ID" value="CAB3405766.1"/>
    <property type="molecule type" value="Genomic_DNA"/>
</dbReference>
<dbReference type="GO" id="GO:0071277">
    <property type="term" value="P:cellular response to calcium ion"/>
    <property type="evidence" value="ECO:0007669"/>
    <property type="project" value="TreeGrafter"/>
</dbReference>
<evidence type="ECO:0000256" key="3">
    <source>
        <dbReference type="SAM" id="MobiDB-lite"/>
    </source>
</evidence>
<dbReference type="InterPro" id="IPR037768">
    <property type="entry name" value="C2B_Copine"/>
</dbReference>
<dbReference type="InterPro" id="IPR035892">
    <property type="entry name" value="C2_domain_sf"/>
</dbReference>
<evidence type="ECO:0000256" key="2">
    <source>
        <dbReference type="ARBA" id="ARBA00022737"/>
    </source>
</evidence>
<dbReference type="PANTHER" id="PTHR10857:SF106">
    <property type="entry name" value="C2 DOMAIN-CONTAINING PROTEIN"/>
    <property type="match status" value="1"/>
</dbReference>
<dbReference type="GO" id="GO:0005886">
    <property type="term" value="C:plasma membrane"/>
    <property type="evidence" value="ECO:0007669"/>
    <property type="project" value="TreeGrafter"/>
</dbReference>
<dbReference type="CDD" id="cd04047">
    <property type="entry name" value="C2B_Copine"/>
    <property type="match status" value="1"/>
</dbReference>
<comment type="caution">
    <text evidence="6">The sequence shown here is derived from an EMBL/GenBank/DDBJ whole genome shotgun (WGS) entry which is preliminary data.</text>
</comment>
<dbReference type="OrthoDB" id="5855668at2759"/>
<dbReference type="InterPro" id="IPR002035">
    <property type="entry name" value="VWF_A"/>
</dbReference>
<feature type="compositionally biased region" description="Pro residues" evidence="3">
    <location>
        <begin position="542"/>
        <end position="553"/>
    </location>
</feature>
<dbReference type="FunFam" id="2.60.40.150:FF:000260">
    <property type="entry name" value="Nicotinic receptor-associated protein 1"/>
    <property type="match status" value="1"/>
</dbReference>
<evidence type="ECO:0000259" key="5">
    <source>
        <dbReference type="PROSITE" id="PS50234"/>
    </source>
</evidence>
<evidence type="ECO:0000313" key="6">
    <source>
        <dbReference type="EMBL" id="CAB3405766.1"/>
    </source>
</evidence>
<dbReference type="InterPro" id="IPR045052">
    <property type="entry name" value="Copine"/>
</dbReference>
<evidence type="ECO:0000313" key="7">
    <source>
        <dbReference type="Proteomes" id="UP000494206"/>
    </source>
</evidence>
<dbReference type="SUPFAM" id="SSF53300">
    <property type="entry name" value="vWA-like"/>
    <property type="match status" value="1"/>
</dbReference>
<evidence type="ECO:0000259" key="4">
    <source>
        <dbReference type="PROSITE" id="PS50004"/>
    </source>
</evidence>
<protein>
    <recommendedName>
        <fullName evidence="8">C2 domain-containing protein</fullName>
    </recommendedName>
</protein>
<sequence>MIRAHHLPESRPCTTVRLFIKARKIADRDVLSKSDPICIVYEKTSGKRESCYAPVVKNTFQDPEWIERGRTEMIKNNLNPEFTRNVTLSYYFEETQLLRFELYDVDSHNVADLTKHDFLGRYECPLARIVSFTKIRGHLEIGPDRGKLWKDGDDFLEYGSITIRGEEDNNLDEVSFDVEGENLDKKMLMNPDPYLVFIRHYDDGNSHPVYTSELKRSTRNPFWKRISIAVQALCGKDHNAPITIECYDKGQIRKLKTKKKQARKGRSYQNSGILILSAAKIVKQHSFLDYIAGGTQLEFSIAIDFTASNGPIRDPRSLHYLFKDRPNQYEIAIKACLAICQYYNYSKTFDVYGFGARLPHERTVSSLFNLNYLEKSPSVTGIRGVARAYRNALSNVELFGPSNFTPVIKCVADKASDMMADSSRYQILLIITDGEITDMNNTIDTIINASSLPLSIIIIGVGNDEFNLMEMLDSDDHLLRNGATVAQRDIVQFVRMRSFLNEGGTYLDPDIVMQNLAREVLYEVPAQLTSYMKSRGFTPKPANSPWPRPQPPPEYDEAMDNLALYESVSPPPPPIGFNVERSPQTNN</sequence>
<dbReference type="SUPFAM" id="SSF49562">
    <property type="entry name" value="C2 domain (Calcium/lipid-binding domain, CaLB)"/>
    <property type="match status" value="2"/>
</dbReference>
<dbReference type="Pfam" id="PF07002">
    <property type="entry name" value="Copine"/>
    <property type="match status" value="1"/>
</dbReference>
<dbReference type="Gene3D" id="2.60.40.150">
    <property type="entry name" value="C2 domain"/>
    <property type="match status" value="1"/>
</dbReference>
<comment type="similarity">
    <text evidence="1">Belongs to the copine family.</text>
</comment>